<dbReference type="InterPro" id="IPR036890">
    <property type="entry name" value="HATPase_C_sf"/>
</dbReference>
<evidence type="ECO:0000313" key="12">
    <source>
        <dbReference type="Proteomes" id="UP000233387"/>
    </source>
</evidence>
<evidence type="ECO:0000259" key="10">
    <source>
        <dbReference type="PROSITE" id="PS50109"/>
    </source>
</evidence>
<dbReference type="SMART" id="SM00388">
    <property type="entry name" value="HisKA"/>
    <property type="match status" value="1"/>
</dbReference>
<dbReference type="Gene3D" id="1.10.287.130">
    <property type="match status" value="1"/>
</dbReference>
<dbReference type="PRINTS" id="PR00344">
    <property type="entry name" value="BCTRLSENSOR"/>
</dbReference>
<keyword evidence="9" id="KW-0812">Transmembrane</keyword>
<keyword evidence="7" id="KW-0067">ATP-binding</keyword>
<dbReference type="GO" id="GO:0000155">
    <property type="term" value="F:phosphorelay sensor kinase activity"/>
    <property type="evidence" value="ECO:0007669"/>
    <property type="project" value="InterPro"/>
</dbReference>
<dbReference type="InterPro" id="IPR036097">
    <property type="entry name" value="HisK_dim/P_sf"/>
</dbReference>
<dbReference type="OrthoDB" id="1931120at2"/>
<dbReference type="InterPro" id="IPR003661">
    <property type="entry name" value="HisK_dim/P_dom"/>
</dbReference>
<evidence type="ECO:0000256" key="9">
    <source>
        <dbReference type="SAM" id="Phobius"/>
    </source>
</evidence>
<feature type="transmembrane region" description="Helical" evidence="9">
    <location>
        <begin position="12"/>
        <end position="32"/>
    </location>
</feature>
<evidence type="ECO:0000256" key="4">
    <source>
        <dbReference type="ARBA" id="ARBA00022679"/>
    </source>
</evidence>
<dbReference type="Proteomes" id="UP000233387">
    <property type="component" value="Unassembled WGS sequence"/>
</dbReference>
<name>A0A2N3I4X1_9BACT</name>
<gene>
    <name evidence="11" type="ORF">Rain11_2559</name>
</gene>
<dbReference type="InterPro" id="IPR035965">
    <property type="entry name" value="PAS-like_dom_sf"/>
</dbReference>
<keyword evidence="8" id="KW-0902">Two-component regulatory system</keyword>
<evidence type="ECO:0000256" key="1">
    <source>
        <dbReference type="ARBA" id="ARBA00000085"/>
    </source>
</evidence>
<dbReference type="EC" id="2.7.13.3" evidence="2"/>
<proteinExistence type="predicted"/>
<dbReference type="PANTHER" id="PTHR43065:SF46">
    <property type="entry name" value="C4-DICARBOXYLATE TRANSPORT SENSOR PROTEIN DCTB"/>
    <property type="match status" value="1"/>
</dbReference>
<dbReference type="SMART" id="SM00387">
    <property type="entry name" value="HATPase_c"/>
    <property type="match status" value="1"/>
</dbReference>
<feature type="transmembrane region" description="Helical" evidence="9">
    <location>
        <begin position="38"/>
        <end position="57"/>
    </location>
</feature>
<evidence type="ECO:0000256" key="8">
    <source>
        <dbReference type="ARBA" id="ARBA00023012"/>
    </source>
</evidence>
<keyword evidence="12" id="KW-1185">Reference proteome</keyword>
<dbReference type="InterPro" id="IPR003594">
    <property type="entry name" value="HATPase_dom"/>
</dbReference>
<evidence type="ECO:0000256" key="7">
    <source>
        <dbReference type="ARBA" id="ARBA00022840"/>
    </source>
</evidence>
<dbReference type="EMBL" id="NKXO01000061">
    <property type="protein sequence ID" value="PKQ65293.1"/>
    <property type="molecule type" value="Genomic_DNA"/>
</dbReference>
<dbReference type="SUPFAM" id="SSF47384">
    <property type="entry name" value="Homodimeric domain of signal transducing histidine kinase"/>
    <property type="match status" value="1"/>
</dbReference>
<dbReference type="PROSITE" id="PS50109">
    <property type="entry name" value="HIS_KIN"/>
    <property type="match status" value="1"/>
</dbReference>
<comment type="caution">
    <text evidence="11">The sequence shown here is derived from an EMBL/GenBank/DDBJ whole genome shotgun (WGS) entry which is preliminary data.</text>
</comment>
<dbReference type="GO" id="GO:0005524">
    <property type="term" value="F:ATP binding"/>
    <property type="evidence" value="ECO:0007669"/>
    <property type="project" value="UniProtKB-KW"/>
</dbReference>
<evidence type="ECO:0000256" key="5">
    <source>
        <dbReference type="ARBA" id="ARBA00022741"/>
    </source>
</evidence>
<dbReference type="InterPro" id="IPR004358">
    <property type="entry name" value="Sig_transdc_His_kin-like_C"/>
</dbReference>
<dbReference type="SUPFAM" id="SSF55874">
    <property type="entry name" value="ATPase domain of HSP90 chaperone/DNA topoisomerase II/histidine kinase"/>
    <property type="match status" value="1"/>
</dbReference>
<evidence type="ECO:0000256" key="6">
    <source>
        <dbReference type="ARBA" id="ARBA00022777"/>
    </source>
</evidence>
<protein>
    <recommendedName>
        <fullName evidence="2">histidine kinase</fullName>
        <ecNumber evidence="2">2.7.13.3</ecNumber>
    </recommendedName>
</protein>
<feature type="domain" description="Histidine kinase" evidence="10">
    <location>
        <begin position="231"/>
        <end position="441"/>
    </location>
</feature>
<dbReference type="SUPFAM" id="SSF55785">
    <property type="entry name" value="PYP-like sensor domain (PAS domain)"/>
    <property type="match status" value="1"/>
</dbReference>
<keyword evidence="9" id="KW-0472">Membrane</keyword>
<dbReference type="AlphaFoldDB" id="A0A2N3I4X1"/>
<sequence>MSFYQLRMLISGLARQFWGIILASFTLFGLMIALQNSYWITACVLFLVLSGTLFWLFKQLQKTAYSFYHTFISWEMGDWGQTSTFQKFLPVSLQKSFSKAIEQIRKERLEKQSQELYLRSVVQHIPIGLFSFDHTGKIDFCNTAVLQILRCLPFKHLNELPAIYEPLKNALQNTQKRQIVRLLVEDEVLELILTLSQVQILGKNYTIVSLQDFQAELEEKEMEAWQNLTRILTHEILNSVTPISSLASTALESLQEANYDIAEIEQALQIIQKRSQNLTQFVQEFRAFTKLPTPSPQKILLTELFANLHKLIENDLKNRNIQFRSIVFPENLTLQADLMMTEQVLINLLKNAIHAVTGVENPEIKLIAQQDTLGKVLIRVEDNGVGISEEAKKSIFVPFFTTKKTGSGIGLSLSRQMMRVQGGTISVHSVLGKGSTFTLRF</sequence>
<reference evidence="11 12" key="1">
    <citation type="submission" date="2017-06" db="EMBL/GenBank/DDBJ databases">
        <title>Raineya orbicola gen. nov., sp. nov. a slightly thermophilic bacterium of the phylum Bacteroidetes and the description of Raineyaceae fam. nov.</title>
        <authorList>
            <person name="Albuquerque L."/>
            <person name="Polonia A.R.M."/>
            <person name="Barroso C."/>
            <person name="Froufe H.J.C."/>
            <person name="Lage O."/>
            <person name="Lobo-Da-Cunha A."/>
            <person name="Egas C."/>
            <person name="Da Costa M.S."/>
        </authorList>
    </citation>
    <scope>NUCLEOTIDE SEQUENCE [LARGE SCALE GENOMIC DNA]</scope>
    <source>
        <strain evidence="11 12">SPSPC-11</strain>
    </source>
</reference>
<accession>A0A2N3I4X1</accession>
<keyword evidence="5" id="KW-0547">Nucleotide-binding</keyword>
<dbReference type="Pfam" id="PF02518">
    <property type="entry name" value="HATPase_c"/>
    <property type="match status" value="1"/>
</dbReference>
<comment type="catalytic activity">
    <reaction evidence="1">
        <text>ATP + protein L-histidine = ADP + protein N-phospho-L-histidine.</text>
        <dbReference type="EC" id="2.7.13.3"/>
    </reaction>
</comment>
<evidence type="ECO:0000313" key="11">
    <source>
        <dbReference type="EMBL" id="PKQ65293.1"/>
    </source>
</evidence>
<keyword evidence="9" id="KW-1133">Transmembrane helix</keyword>
<dbReference type="RefSeq" id="WP_101359817.1">
    <property type="nucleotide sequence ID" value="NZ_NKXO01000061.1"/>
</dbReference>
<dbReference type="PANTHER" id="PTHR43065">
    <property type="entry name" value="SENSOR HISTIDINE KINASE"/>
    <property type="match status" value="1"/>
</dbReference>
<dbReference type="Gene3D" id="3.30.565.10">
    <property type="entry name" value="Histidine kinase-like ATPase, C-terminal domain"/>
    <property type="match status" value="1"/>
</dbReference>
<evidence type="ECO:0000256" key="2">
    <source>
        <dbReference type="ARBA" id="ARBA00012438"/>
    </source>
</evidence>
<keyword evidence="3" id="KW-0597">Phosphoprotein</keyword>
<keyword evidence="6 11" id="KW-0418">Kinase</keyword>
<evidence type="ECO:0000256" key="3">
    <source>
        <dbReference type="ARBA" id="ARBA00022553"/>
    </source>
</evidence>
<organism evidence="11 12">
    <name type="scientific">Raineya orbicola</name>
    <dbReference type="NCBI Taxonomy" id="2016530"/>
    <lineage>
        <taxon>Bacteria</taxon>
        <taxon>Pseudomonadati</taxon>
        <taxon>Bacteroidota</taxon>
        <taxon>Cytophagia</taxon>
        <taxon>Cytophagales</taxon>
        <taxon>Raineyaceae</taxon>
        <taxon>Raineya</taxon>
    </lineage>
</organism>
<keyword evidence="4" id="KW-0808">Transferase</keyword>
<dbReference type="InterPro" id="IPR005467">
    <property type="entry name" value="His_kinase_dom"/>
</dbReference>